<dbReference type="EMBL" id="CP030041">
    <property type="protein sequence ID" value="AWW32093.1"/>
    <property type="molecule type" value="Genomic_DNA"/>
</dbReference>
<keyword evidence="1" id="KW-0732">Signal</keyword>
<keyword evidence="3" id="KW-1185">Reference proteome</keyword>
<dbReference type="InterPro" id="IPR027829">
    <property type="entry name" value="DUF4625"/>
</dbReference>
<feature type="chain" id="PRO_5016402828" description="DUF4625 domain-containing protein" evidence="1">
    <location>
        <begin position="22"/>
        <end position="143"/>
    </location>
</feature>
<dbReference type="RefSeq" id="WP_112785466.1">
    <property type="nucleotide sequence ID" value="NZ_CP030041.1"/>
</dbReference>
<evidence type="ECO:0000256" key="1">
    <source>
        <dbReference type="SAM" id="SignalP"/>
    </source>
</evidence>
<name>A0A2Z4IP29_9BACT</name>
<dbReference type="PROSITE" id="PS51257">
    <property type="entry name" value="PROKAR_LIPOPROTEIN"/>
    <property type="match status" value="1"/>
</dbReference>
<evidence type="ECO:0008006" key="4">
    <source>
        <dbReference type="Google" id="ProtNLM"/>
    </source>
</evidence>
<reference evidence="2 3" key="1">
    <citation type="submission" date="2018-06" db="EMBL/GenBank/DDBJ databases">
        <title>Echinicola strongylocentroti sp. nov., isolated from a sea urchin Strongylocentrotus intermedius.</title>
        <authorList>
            <person name="Bae S.S."/>
        </authorList>
    </citation>
    <scope>NUCLEOTIDE SEQUENCE [LARGE SCALE GENOMIC DNA]</scope>
    <source>
        <strain evidence="2 3">MEBiC08714</strain>
    </source>
</reference>
<dbReference type="AlphaFoldDB" id="A0A2Z4IP29"/>
<evidence type="ECO:0000313" key="3">
    <source>
        <dbReference type="Proteomes" id="UP000248688"/>
    </source>
</evidence>
<sequence>MKKKKYLGVIMLLALGWLSTACSIEEENPELPVPTAKNVEIGYDNNKQGIIGKDFHFNADVQAGDKIAAVAVLIQQKTDEEFEDEWSLSLEWEEYEGLKNTTIHKHFTIPDDAIAGNYDFIFTVVDTNGETLELVEDFIILTE</sequence>
<organism evidence="2 3">
    <name type="scientific">Echinicola strongylocentroti</name>
    <dbReference type="NCBI Taxonomy" id="1795355"/>
    <lineage>
        <taxon>Bacteria</taxon>
        <taxon>Pseudomonadati</taxon>
        <taxon>Bacteroidota</taxon>
        <taxon>Cytophagia</taxon>
        <taxon>Cytophagales</taxon>
        <taxon>Cyclobacteriaceae</taxon>
        <taxon>Echinicola</taxon>
    </lineage>
</organism>
<accession>A0A2Z4IP29</accession>
<gene>
    <name evidence="2" type="ORF">DN752_19210</name>
</gene>
<dbReference type="OrthoDB" id="978436at2"/>
<protein>
    <recommendedName>
        <fullName evidence="4">DUF4625 domain-containing protein</fullName>
    </recommendedName>
</protein>
<dbReference type="Pfam" id="PF15418">
    <property type="entry name" value="DUF4625"/>
    <property type="match status" value="1"/>
</dbReference>
<feature type="signal peptide" evidence="1">
    <location>
        <begin position="1"/>
        <end position="21"/>
    </location>
</feature>
<proteinExistence type="predicted"/>
<dbReference type="Proteomes" id="UP000248688">
    <property type="component" value="Chromosome"/>
</dbReference>
<dbReference type="KEGG" id="est:DN752_19210"/>
<evidence type="ECO:0000313" key="2">
    <source>
        <dbReference type="EMBL" id="AWW32093.1"/>
    </source>
</evidence>